<feature type="non-terminal residue" evidence="2">
    <location>
        <position position="1"/>
    </location>
</feature>
<accession>A0A382SGN5</accession>
<reference evidence="2" key="1">
    <citation type="submission" date="2018-05" db="EMBL/GenBank/DDBJ databases">
        <authorList>
            <person name="Lanie J.A."/>
            <person name="Ng W.-L."/>
            <person name="Kazmierczak K.M."/>
            <person name="Andrzejewski T.M."/>
            <person name="Davidsen T.M."/>
            <person name="Wayne K.J."/>
            <person name="Tettelin H."/>
            <person name="Glass J.I."/>
            <person name="Rusch D."/>
            <person name="Podicherti R."/>
            <person name="Tsui H.-C.T."/>
            <person name="Winkler M.E."/>
        </authorList>
    </citation>
    <scope>NUCLEOTIDE SEQUENCE</scope>
</reference>
<protein>
    <submittedName>
        <fullName evidence="2">Uncharacterized protein</fullName>
    </submittedName>
</protein>
<dbReference type="EMBL" id="UINC01128714">
    <property type="protein sequence ID" value="SVD08645.1"/>
    <property type="molecule type" value="Genomic_DNA"/>
</dbReference>
<feature type="region of interest" description="Disordered" evidence="1">
    <location>
        <begin position="1"/>
        <end position="42"/>
    </location>
</feature>
<evidence type="ECO:0000256" key="1">
    <source>
        <dbReference type="SAM" id="MobiDB-lite"/>
    </source>
</evidence>
<sequence length="53" mass="5828">GPHRRVGRPRDLVQPAKRLAKRGSALTKRPGSEQYAAAGGQAPPVVVRAWRNW</sequence>
<proteinExistence type="predicted"/>
<gene>
    <name evidence="2" type="ORF">METZ01_LOCUS361499</name>
</gene>
<dbReference type="AlphaFoldDB" id="A0A382SGN5"/>
<evidence type="ECO:0000313" key="2">
    <source>
        <dbReference type="EMBL" id="SVD08645.1"/>
    </source>
</evidence>
<name>A0A382SGN5_9ZZZZ</name>
<organism evidence="2">
    <name type="scientific">marine metagenome</name>
    <dbReference type="NCBI Taxonomy" id="408172"/>
    <lineage>
        <taxon>unclassified sequences</taxon>
        <taxon>metagenomes</taxon>
        <taxon>ecological metagenomes</taxon>
    </lineage>
</organism>